<evidence type="ECO:0000256" key="1">
    <source>
        <dbReference type="SAM" id="Phobius"/>
    </source>
</evidence>
<keyword evidence="1" id="KW-0472">Membrane</keyword>
<gene>
    <name evidence="2" type="ORF">GOODEAATRI_028879</name>
</gene>
<keyword evidence="1" id="KW-0812">Transmembrane</keyword>
<comment type="caution">
    <text evidence="2">The sequence shown here is derived from an EMBL/GenBank/DDBJ whole genome shotgun (WGS) entry which is preliminary data.</text>
</comment>
<accession>A0ABV0Q1Z2</accession>
<proteinExistence type="predicted"/>
<evidence type="ECO:0000313" key="2">
    <source>
        <dbReference type="EMBL" id="MEQ2189779.1"/>
    </source>
</evidence>
<protein>
    <submittedName>
        <fullName evidence="2">Uncharacterized protein</fullName>
    </submittedName>
</protein>
<reference evidence="2 3" key="1">
    <citation type="submission" date="2021-06" db="EMBL/GenBank/DDBJ databases">
        <authorList>
            <person name="Palmer J.M."/>
        </authorList>
    </citation>
    <scope>NUCLEOTIDE SEQUENCE [LARGE SCALE GENOMIC DNA]</scope>
    <source>
        <strain evidence="2 3">GA_2019</strain>
        <tissue evidence="2">Muscle</tissue>
    </source>
</reference>
<feature type="transmembrane region" description="Helical" evidence="1">
    <location>
        <begin position="72"/>
        <end position="93"/>
    </location>
</feature>
<name>A0ABV0Q1Z2_9TELE</name>
<dbReference type="Proteomes" id="UP001476798">
    <property type="component" value="Unassembled WGS sequence"/>
</dbReference>
<dbReference type="EMBL" id="JAHRIO010094075">
    <property type="protein sequence ID" value="MEQ2189779.1"/>
    <property type="molecule type" value="Genomic_DNA"/>
</dbReference>
<organism evidence="2 3">
    <name type="scientific">Goodea atripinnis</name>
    <dbReference type="NCBI Taxonomy" id="208336"/>
    <lineage>
        <taxon>Eukaryota</taxon>
        <taxon>Metazoa</taxon>
        <taxon>Chordata</taxon>
        <taxon>Craniata</taxon>
        <taxon>Vertebrata</taxon>
        <taxon>Euteleostomi</taxon>
        <taxon>Actinopterygii</taxon>
        <taxon>Neopterygii</taxon>
        <taxon>Teleostei</taxon>
        <taxon>Neoteleostei</taxon>
        <taxon>Acanthomorphata</taxon>
        <taxon>Ovalentaria</taxon>
        <taxon>Atherinomorphae</taxon>
        <taxon>Cyprinodontiformes</taxon>
        <taxon>Goodeidae</taxon>
        <taxon>Goodea</taxon>
    </lineage>
</organism>
<evidence type="ECO:0000313" key="3">
    <source>
        <dbReference type="Proteomes" id="UP001476798"/>
    </source>
</evidence>
<keyword evidence="3" id="KW-1185">Reference proteome</keyword>
<sequence length="103" mass="12091">MLKALEMVDEPPQCHMENWNISFYCLLKWDRFRIQGELESTGDVSFLDLLPQLLDLRKTDDNRQKVDDFQKLFICWSLYLDLSVVLSLCSSLISKHTKDGVCF</sequence>
<keyword evidence="1" id="KW-1133">Transmembrane helix</keyword>